<feature type="transmembrane region" description="Helical" evidence="1">
    <location>
        <begin position="218"/>
        <end position="238"/>
    </location>
</feature>
<evidence type="ECO:0000256" key="1">
    <source>
        <dbReference type="SAM" id="Phobius"/>
    </source>
</evidence>
<dbReference type="EMBL" id="MFCA01000029">
    <property type="protein sequence ID" value="OGE01270.1"/>
    <property type="molecule type" value="Genomic_DNA"/>
</dbReference>
<dbReference type="STRING" id="1797737.A2196_00995"/>
<accession>A0A1F5HB13</accession>
<proteinExistence type="predicted"/>
<evidence type="ECO:0000313" key="3">
    <source>
        <dbReference type="Proteomes" id="UP000176751"/>
    </source>
</evidence>
<feature type="transmembrane region" description="Helical" evidence="1">
    <location>
        <begin position="173"/>
        <end position="206"/>
    </location>
</feature>
<feature type="transmembrane region" description="Helical" evidence="1">
    <location>
        <begin position="552"/>
        <end position="569"/>
    </location>
</feature>
<feature type="transmembrane region" description="Helical" evidence="1">
    <location>
        <begin position="320"/>
        <end position="339"/>
    </location>
</feature>
<evidence type="ECO:0000313" key="2">
    <source>
        <dbReference type="EMBL" id="OGE01270.1"/>
    </source>
</evidence>
<reference evidence="2 3" key="1">
    <citation type="journal article" date="2016" name="Nat. Commun.">
        <title>Thousands of microbial genomes shed light on interconnected biogeochemical processes in an aquifer system.</title>
        <authorList>
            <person name="Anantharaman K."/>
            <person name="Brown C.T."/>
            <person name="Hug L.A."/>
            <person name="Sharon I."/>
            <person name="Castelle C.J."/>
            <person name="Probst A.J."/>
            <person name="Thomas B.C."/>
            <person name="Singh A."/>
            <person name="Wilkins M.J."/>
            <person name="Karaoz U."/>
            <person name="Brodie E.L."/>
            <person name="Williams K.H."/>
            <person name="Hubbard S.S."/>
            <person name="Banfield J.F."/>
        </authorList>
    </citation>
    <scope>NUCLEOTIDE SEQUENCE [LARGE SCALE GENOMIC DNA]</scope>
</reference>
<feature type="transmembrane region" description="Helical" evidence="1">
    <location>
        <begin position="95"/>
        <end position="112"/>
    </location>
</feature>
<gene>
    <name evidence="2" type="ORF">A2196_00995</name>
</gene>
<protein>
    <submittedName>
        <fullName evidence="2">Uncharacterized protein</fullName>
    </submittedName>
</protein>
<feature type="transmembrane region" description="Helical" evidence="1">
    <location>
        <begin position="143"/>
        <end position="161"/>
    </location>
</feature>
<keyword evidence="1" id="KW-0472">Membrane</keyword>
<organism evidence="2 3">
    <name type="scientific">Candidatus Curtissbacteria bacterium RIFOXYA1_FULL_41_14</name>
    <dbReference type="NCBI Taxonomy" id="1797737"/>
    <lineage>
        <taxon>Bacteria</taxon>
        <taxon>Candidatus Curtissiibacteriota</taxon>
    </lineage>
</organism>
<feature type="transmembrane region" description="Helical" evidence="1">
    <location>
        <begin position="389"/>
        <end position="407"/>
    </location>
</feature>
<keyword evidence="1" id="KW-1133">Transmembrane helix</keyword>
<feature type="transmembrane region" description="Helical" evidence="1">
    <location>
        <begin position="63"/>
        <end position="83"/>
    </location>
</feature>
<dbReference type="Proteomes" id="UP000176751">
    <property type="component" value="Unassembled WGS sequence"/>
</dbReference>
<feature type="transmembrane region" description="Helical" evidence="1">
    <location>
        <begin position="118"/>
        <end position="136"/>
    </location>
</feature>
<sequence>MKKGLIPILLILFFSILVSLPLLKPGLFIIHDDQQIARLLLFDQALKAGQFPPRWVDELGFGFGYPLFVFYPPLVYMVGELFHLIGFSFIDSIKLVFFTSIFASGLAMYILVKEFWGRYAGIVSAFFYILVPYRAIDVYIRGALAESFSFVWLPVILWSFYKLVKTNKTIYIYLSAVFLALLMITHNLIFLPFMLILPFYLLFLIWKSNTKILSTAHCLLSTVLALGLSAFFWAPAILEKKFTIVDQLLLVNLANYNIHFVFPQQLWNWPWGFGGSAAGLADGISFKIGKLHIVLSVMSLFFAIIYLVRNKLKSYTRKEIFNFQFSIFNFFLFVFSAFMTTSYSKLIWDLVTPLGYLQFPWRFLIFTSLFSSILAGAFIYLLKLPILRLIASLILITLLVVTNFKLFKPQTYRPDLTDEIATSKKIINWDVSRSSFEYVPVGLPLYKSPNDTNLLRIGTCQIPREKVRLIQGTTKIENLKGSPSKIQFTSNAQKTSPVRVNVFNFPGWQAKIDGQKTIIQDNNPYKLITIDVPEGSHQIEVVFTNTPVRTQANTITIGTIITMIIIYILRLRWRNIR</sequence>
<feature type="transmembrane region" description="Helical" evidence="1">
    <location>
        <begin position="291"/>
        <end position="308"/>
    </location>
</feature>
<name>A0A1F5HB13_9BACT</name>
<keyword evidence="1" id="KW-0812">Transmembrane</keyword>
<dbReference type="AlphaFoldDB" id="A0A1F5HB13"/>
<comment type="caution">
    <text evidence="2">The sequence shown here is derived from an EMBL/GenBank/DDBJ whole genome shotgun (WGS) entry which is preliminary data.</text>
</comment>
<feature type="transmembrane region" description="Helical" evidence="1">
    <location>
        <begin position="359"/>
        <end position="382"/>
    </location>
</feature>